<feature type="active site" description="Proton acceptor" evidence="9">
    <location>
        <position position="237"/>
    </location>
</feature>
<dbReference type="Proteomes" id="UP001595721">
    <property type="component" value="Unassembled WGS sequence"/>
</dbReference>
<feature type="binding site" evidence="9">
    <location>
        <position position="272"/>
    </location>
    <ligand>
        <name>K(+)</name>
        <dbReference type="ChEBI" id="CHEBI:29103"/>
    </ligand>
</feature>
<dbReference type="SUPFAM" id="SSF53613">
    <property type="entry name" value="Ribokinase-like"/>
    <property type="match status" value="1"/>
</dbReference>
<keyword evidence="7 9" id="KW-0630">Potassium</keyword>
<dbReference type="EC" id="2.7.1.15" evidence="9"/>
<keyword evidence="8 9" id="KW-0119">Carbohydrate metabolism</keyword>
<evidence type="ECO:0000256" key="8">
    <source>
        <dbReference type="ARBA" id="ARBA00023277"/>
    </source>
</evidence>
<dbReference type="PANTHER" id="PTHR10584:SF166">
    <property type="entry name" value="RIBOKINASE"/>
    <property type="match status" value="1"/>
</dbReference>
<feature type="binding site" evidence="9">
    <location>
        <begin position="236"/>
        <end position="237"/>
    </location>
    <ligand>
        <name>ATP</name>
        <dbReference type="ChEBI" id="CHEBI:30616"/>
    </ligand>
</feature>
<organism evidence="11 12">
    <name type="scientific">Paracoccus mangrovi</name>
    <dbReference type="NCBI Taxonomy" id="1715645"/>
    <lineage>
        <taxon>Bacteria</taxon>
        <taxon>Pseudomonadati</taxon>
        <taxon>Pseudomonadota</taxon>
        <taxon>Alphaproteobacteria</taxon>
        <taxon>Rhodobacterales</taxon>
        <taxon>Paracoccaceae</taxon>
        <taxon>Paracoccus</taxon>
    </lineage>
</organism>
<evidence type="ECO:0000313" key="11">
    <source>
        <dbReference type="EMBL" id="MFC3527192.1"/>
    </source>
</evidence>
<keyword evidence="12" id="KW-1185">Reference proteome</keyword>
<dbReference type="InterPro" id="IPR002139">
    <property type="entry name" value="Ribo/fructo_kinase"/>
</dbReference>
<feature type="binding site" evidence="9">
    <location>
        <position position="267"/>
    </location>
    <ligand>
        <name>K(+)</name>
        <dbReference type="ChEBI" id="CHEBI:29103"/>
    </ligand>
</feature>
<dbReference type="PANTHER" id="PTHR10584">
    <property type="entry name" value="SUGAR KINASE"/>
    <property type="match status" value="1"/>
</dbReference>
<dbReference type="HAMAP" id="MF_01987">
    <property type="entry name" value="Ribokinase"/>
    <property type="match status" value="1"/>
</dbReference>
<comment type="similarity">
    <text evidence="9">Belongs to the carbohydrate kinase PfkB family. Ribokinase subfamily.</text>
</comment>
<keyword evidence="5 9" id="KW-0067">ATP-binding</keyword>
<feature type="binding site" evidence="9">
    <location>
        <position position="180"/>
    </location>
    <ligand>
        <name>ATP</name>
        <dbReference type="ChEBI" id="CHEBI:30616"/>
    </ligand>
</feature>
<dbReference type="InterPro" id="IPR011611">
    <property type="entry name" value="PfkB_dom"/>
</dbReference>
<comment type="function">
    <text evidence="9">Catalyzes the phosphorylation of ribose at O-5 in a reaction requiring ATP and magnesium. The resulting D-ribose-5-phosphate can then be used either for sythesis of nucleotides, histidine, and tryptophan, or as a component of the pentose phosphate pathway.</text>
</comment>
<name>A0ABV7R262_9RHOB</name>
<evidence type="ECO:0000256" key="5">
    <source>
        <dbReference type="ARBA" id="ARBA00022840"/>
    </source>
</evidence>
<comment type="subcellular location">
    <subcellularLocation>
        <location evidence="9">Cytoplasm</location>
    </subcellularLocation>
</comment>
<evidence type="ECO:0000259" key="10">
    <source>
        <dbReference type="Pfam" id="PF00294"/>
    </source>
</evidence>
<dbReference type="InterPro" id="IPR011877">
    <property type="entry name" value="Ribokinase"/>
</dbReference>
<reference evidence="12" key="1">
    <citation type="journal article" date="2019" name="Int. J. Syst. Evol. Microbiol.">
        <title>The Global Catalogue of Microorganisms (GCM) 10K type strain sequencing project: providing services to taxonomists for standard genome sequencing and annotation.</title>
        <authorList>
            <consortium name="The Broad Institute Genomics Platform"/>
            <consortium name="The Broad Institute Genome Sequencing Center for Infectious Disease"/>
            <person name="Wu L."/>
            <person name="Ma J."/>
        </authorList>
    </citation>
    <scope>NUCLEOTIDE SEQUENCE [LARGE SCALE GENOMIC DNA]</scope>
    <source>
        <strain evidence="12">KCTC 42899</strain>
    </source>
</reference>
<feature type="binding site" evidence="9">
    <location>
        <begin position="203"/>
        <end position="208"/>
    </location>
    <ligand>
        <name>ATP</name>
        <dbReference type="ChEBI" id="CHEBI:30616"/>
    </ligand>
</feature>
<keyword evidence="1 9" id="KW-0808">Transferase</keyword>
<dbReference type="Gene3D" id="3.40.1190.20">
    <property type="match status" value="1"/>
</dbReference>
<dbReference type="GO" id="GO:0004747">
    <property type="term" value="F:ribokinase activity"/>
    <property type="evidence" value="ECO:0007669"/>
    <property type="project" value="UniProtKB-EC"/>
</dbReference>
<comment type="cofactor">
    <cofactor evidence="9">
        <name>Mg(2+)</name>
        <dbReference type="ChEBI" id="CHEBI:18420"/>
    </cofactor>
    <text evidence="9">Requires a divalent cation, most likely magnesium in vivo, as an electrophilic catalyst to aid phosphoryl group transfer. It is the chelate of the metal and the nucleotide that is the actual substrate.</text>
</comment>
<accession>A0ABV7R262</accession>
<evidence type="ECO:0000256" key="2">
    <source>
        <dbReference type="ARBA" id="ARBA00022723"/>
    </source>
</evidence>
<keyword evidence="9" id="KW-0963">Cytoplasm</keyword>
<evidence type="ECO:0000256" key="3">
    <source>
        <dbReference type="ARBA" id="ARBA00022741"/>
    </source>
</evidence>
<gene>
    <name evidence="9" type="primary">rbsK</name>
    <name evidence="11" type="ORF">ACFOMH_03330</name>
</gene>
<proteinExistence type="inferred from homology"/>
<feature type="binding site" evidence="9">
    <location>
        <position position="270"/>
    </location>
    <ligand>
        <name>K(+)</name>
        <dbReference type="ChEBI" id="CHEBI:29103"/>
    </ligand>
</feature>
<feature type="binding site" evidence="9">
    <location>
        <position position="231"/>
    </location>
    <ligand>
        <name>K(+)</name>
        <dbReference type="ChEBI" id="CHEBI:29103"/>
    </ligand>
</feature>
<comment type="subunit">
    <text evidence="9">Homodimer.</text>
</comment>
<evidence type="ECO:0000256" key="1">
    <source>
        <dbReference type="ARBA" id="ARBA00022679"/>
    </source>
</evidence>
<feature type="binding site" evidence="9">
    <location>
        <begin position="10"/>
        <end position="12"/>
    </location>
    <ligand>
        <name>substrate</name>
    </ligand>
</feature>
<evidence type="ECO:0000256" key="7">
    <source>
        <dbReference type="ARBA" id="ARBA00022958"/>
    </source>
</evidence>
<evidence type="ECO:0000256" key="6">
    <source>
        <dbReference type="ARBA" id="ARBA00022842"/>
    </source>
</evidence>
<evidence type="ECO:0000256" key="9">
    <source>
        <dbReference type="HAMAP-Rule" id="MF_01987"/>
    </source>
</evidence>
<keyword evidence="4 9" id="KW-0418">Kinase</keyword>
<protein>
    <recommendedName>
        <fullName evidence="9">Ribokinase</fullName>
        <shortName evidence="9">RK</shortName>
        <ecNumber evidence="9">2.7.1.15</ecNumber>
    </recommendedName>
</protein>
<keyword evidence="3 9" id="KW-0547">Nucleotide-binding</keyword>
<keyword evidence="2 9" id="KW-0479">Metal-binding</keyword>
<dbReference type="EMBL" id="JBHRXJ010000002">
    <property type="protein sequence ID" value="MFC3527192.1"/>
    <property type="molecule type" value="Genomic_DNA"/>
</dbReference>
<feature type="binding site" evidence="9">
    <location>
        <position position="237"/>
    </location>
    <ligand>
        <name>substrate</name>
    </ligand>
</feature>
<comment type="pathway">
    <text evidence="9">Carbohydrate metabolism; D-ribose degradation; D-ribose 5-phosphate from beta-D-ribopyranose: step 2/2.</text>
</comment>
<feature type="domain" description="Carbohydrate kinase PfkB" evidence="10">
    <location>
        <begin position="6"/>
        <end position="280"/>
    </location>
</feature>
<dbReference type="Pfam" id="PF00294">
    <property type="entry name" value="PfkB"/>
    <property type="match status" value="1"/>
</dbReference>
<evidence type="ECO:0000256" key="4">
    <source>
        <dbReference type="ARBA" id="ARBA00022777"/>
    </source>
</evidence>
<comment type="caution">
    <text evidence="11">The sequence shown here is derived from an EMBL/GenBank/DDBJ whole genome shotgun (WGS) entry which is preliminary data.</text>
</comment>
<evidence type="ECO:0000313" key="12">
    <source>
        <dbReference type="Proteomes" id="UP001595721"/>
    </source>
</evidence>
<dbReference type="RefSeq" id="WP_377742606.1">
    <property type="nucleotide sequence ID" value="NZ_JBHRXJ010000002.1"/>
</dbReference>
<comment type="activity regulation">
    <text evidence="9">Activated by a monovalent cation that binds near, but not in, the active site. The most likely occupant of the site in vivo is potassium. Ion binding induces a conformational change that may alter substrate affinity.</text>
</comment>
<dbReference type="InterPro" id="IPR029056">
    <property type="entry name" value="Ribokinase-like"/>
</dbReference>
<keyword evidence="6 9" id="KW-0460">Magnesium</keyword>
<feature type="binding site" evidence="9">
    <location>
        <position position="137"/>
    </location>
    <ligand>
        <name>substrate</name>
    </ligand>
</feature>
<feature type="binding site" evidence="9">
    <location>
        <begin position="38"/>
        <end position="42"/>
    </location>
    <ligand>
        <name>substrate</name>
    </ligand>
</feature>
<comment type="caution">
    <text evidence="9">Lacks conserved residue(s) required for the propagation of feature annotation.</text>
</comment>
<dbReference type="CDD" id="cd01174">
    <property type="entry name" value="ribokinase"/>
    <property type="match status" value="1"/>
</dbReference>
<sequence length="291" mass="29663">MTIYNLGSINIDHVYRLAALPRVGETISSLDHALGLGGKGANQSVAAARAGAQVRHLGAMGTGDDWVLDMLGAAGIDTGAVARLDGVATGHAIILVDAEGENSIILHGGANRALPAGLVTGGLAAIGPGDILMMQNETTLQAEAAAHARAAGARVIYSAAPFEIAALRAVLPHVSILAVNEVEARDTFAAFGEALPIAGLLITRGAKGAEYRDLETGRIWEQPAFRVQAVDTTGAGDCFAGWFAAGLSRGEDIATTLRNASAAAALQVTRKGAGNAMPTRAEVAAFLAQQV</sequence>
<feature type="binding site" evidence="9">
    <location>
        <position position="233"/>
    </location>
    <ligand>
        <name>K(+)</name>
        <dbReference type="ChEBI" id="CHEBI:29103"/>
    </ligand>
</feature>
<comment type="catalytic activity">
    <reaction evidence="9">
        <text>D-ribose + ATP = D-ribose 5-phosphate + ADP + H(+)</text>
        <dbReference type="Rhea" id="RHEA:13697"/>
        <dbReference type="ChEBI" id="CHEBI:15378"/>
        <dbReference type="ChEBI" id="CHEBI:30616"/>
        <dbReference type="ChEBI" id="CHEBI:47013"/>
        <dbReference type="ChEBI" id="CHEBI:78346"/>
        <dbReference type="ChEBI" id="CHEBI:456216"/>
        <dbReference type="EC" id="2.7.1.15"/>
    </reaction>
</comment>
<dbReference type="PRINTS" id="PR00990">
    <property type="entry name" value="RIBOKINASE"/>
</dbReference>